<dbReference type="AlphaFoldDB" id="A0A1I8NX78"/>
<gene>
    <name evidence="2" type="primary">106093045</name>
</gene>
<name>A0A1I8NX78_STOCA</name>
<protein>
    <recommendedName>
        <fullName evidence="4">Protein TsetseEP domain-containing protein</fullName>
    </recommendedName>
</protein>
<feature type="signal peptide" evidence="1">
    <location>
        <begin position="1"/>
        <end position="21"/>
    </location>
</feature>
<evidence type="ECO:0000256" key="1">
    <source>
        <dbReference type="SAM" id="SignalP"/>
    </source>
</evidence>
<sequence length="312" mass="35441">MQLVLANIAIVLIIMAGSSRGVESNIVLMPEARFETPSKVENYILQHQRQFEDHIRGMDRDLNDVRSKYEMRLEVIQFYSTVVDVKLDDLQDRFDPMEMLGGIHDYCVQKYRAKIPAEGVMQETLKTCISKAKQLFVPLLNSAENTLRNIKNHFNNQFINSMKECKKRHEKNETKYHSCAAEGIKKTSTFFTSNTNIFLSQMTIAECSANTKIDEAFDCYSTNVYQTFTSIGEVTGLIENCVAGHEVCPPCANEDPNSIKGRCPYQMAWHLADDDLTGEKIVNPFKGVNNTTPCLQINFITKDLDIEKVALV</sequence>
<dbReference type="Proteomes" id="UP000095300">
    <property type="component" value="Unassembled WGS sequence"/>
</dbReference>
<dbReference type="KEGG" id="scac:106093045"/>
<dbReference type="OrthoDB" id="8000235at2759"/>
<evidence type="ECO:0008006" key="4">
    <source>
        <dbReference type="Google" id="ProtNLM"/>
    </source>
</evidence>
<dbReference type="EnsemblMetazoa" id="SCAU002834-RA">
    <property type="protein sequence ID" value="SCAU002834-PA"/>
    <property type="gene ID" value="SCAU002834"/>
</dbReference>
<proteinExistence type="predicted"/>
<evidence type="ECO:0000313" key="2">
    <source>
        <dbReference type="EnsemblMetazoa" id="SCAU002834-PA"/>
    </source>
</evidence>
<keyword evidence="3" id="KW-1185">Reference proteome</keyword>
<evidence type="ECO:0000313" key="3">
    <source>
        <dbReference type="Proteomes" id="UP000095300"/>
    </source>
</evidence>
<reference evidence="2" key="1">
    <citation type="submission" date="2020-05" db="UniProtKB">
        <authorList>
            <consortium name="EnsemblMetazoa"/>
        </authorList>
    </citation>
    <scope>IDENTIFICATION</scope>
    <source>
        <strain evidence="2">USDA</strain>
    </source>
</reference>
<dbReference type="VEuPathDB" id="VectorBase:SCAU002834"/>
<feature type="chain" id="PRO_5009325766" description="Protein TsetseEP domain-containing protein" evidence="1">
    <location>
        <begin position="22"/>
        <end position="312"/>
    </location>
</feature>
<accession>A0A1I8NX78</accession>
<keyword evidence="1" id="KW-0732">Signal</keyword>
<organism evidence="2 3">
    <name type="scientific">Stomoxys calcitrans</name>
    <name type="common">Stable fly</name>
    <name type="synonym">Conops calcitrans</name>
    <dbReference type="NCBI Taxonomy" id="35570"/>
    <lineage>
        <taxon>Eukaryota</taxon>
        <taxon>Metazoa</taxon>
        <taxon>Ecdysozoa</taxon>
        <taxon>Arthropoda</taxon>
        <taxon>Hexapoda</taxon>
        <taxon>Insecta</taxon>
        <taxon>Pterygota</taxon>
        <taxon>Neoptera</taxon>
        <taxon>Endopterygota</taxon>
        <taxon>Diptera</taxon>
        <taxon>Brachycera</taxon>
        <taxon>Muscomorpha</taxon>
        <taxon>Muscoidea</taxon>
        <taxon>Muscidae</taxon>
        <taxon>Stomoxys</taxon>
    </lineage>
</organism>